<evidence type="ECO:0000256" key="1">
    <source>
        <dbReference type="SAM" id="SignalP"/>
    </source>
</evidence>
<sequence>MKILLSHRLLIMLGWASEAPKLNGIDQAPPPTLFCLVRVSATECNVFFPILDPVPLYSLVGREGPG</sequence>
<dbReference type="EMBL" id="CAADRP010000136">
    <property type="protein sequence ID" value="VFU23756.1"/>
    <property type="molecule type" value="Genomic_DNA"/>
</dbReference>
<reference evidence="2" key="1">
    <citation type="submission" date="2019-03" db="EMBL/GenBank/DDBJ databases">
        <authorList>
            <person name="Mank J."/>
            <person name="Almeida P."/>
        </authorList>
    </citation>
    <scope>NUCLEOTIDE SEQUENCE</scope>
    <source>
        <strain evidence="2">78183</strain>
    </source>
</reference>
<keyword evidence="1" id="KW-0732">Signal</keyword>
<evidence type="ECO:0000313" key="2">
    <source>
        <dbReference type="EMBL" id="VFU23756.1"/>
    </source>
</evidence>
<feature type="chain" id="PRO_5026717576" description="Secreted protein" evidence="1">
    <location>
        <begin position="17"/>
        <end position="66"/>
    </location>
</feature>
<organism evidence="2">
    <name type="scientific">Salix viminalis</name>
    <name type="common">Common osier</name>
    <name type="synonym">Basket willow</name>
    <dbReference type="NCBI Taxonomy" id="40686"/>
    <lineage>
        <taxon>Eukaryota</taxon>
        <taxon>Viridiplantae</taxon>
        <taxon>Streptophyta</taxon>
        <taxon>Embryophyta</taxon>
        <taxon>Tracheophyta</taxon>
        <taxon>Spermatophyta</taxon>
        <taxon>Magnoliopsida</taxon>
        <taxon>eudicotyledons</taxon>
        <taxon>Gunneridae</taxon>
        <taxon>Pentapetalae</taxon>
        <taxon>rosids</taxon>
        <taxon>fabids</taxon>
        <taxon>Malpighiales</taxon>
        <taxon>Salicaceae</taxon>
        <taxon>Saliceae</taxon>
        <taxon>Salix</taxon>
    </lineage>
</organism>
<name>A0A6N2KKJ3_SALVM</name>
<evidence type="ECO:0008006" key="3">
    <source>
        <dbReference type="Google" id="ProtNLM"/>
    </source>
</evidence>
<gene>
    <name evidence="2" type="ORF">SVIM_LOCUS39014</name>
</gene>
<accession>A0A6N2KKJ3</accession>
<protein>
    <recommendedName>
        <fullName evidence="3">Secreted protein</fullName>
    </recommendedName>
</protein>
<feature type="signal peptide" evidence="1">
    <location>
        <begin position="1"/>
        <end position="16"/>
    </location>
</feature>
<proteinExistence type="predicted"/>
<dbReference type="AlphaFoldDB" id="A0A6N2KKJ3"/>